<keyword evidence="1" id="KW-0472">Membrane</keyword>
<evidence type="ECO:0000313" key="3">
    <source>
        <dbReference type="EMBL" id="KHJ34958.1"/>
    </source>
</evidence>
<reference evidence="3 4" key="1">
    <citation type="journal article" date="2014" name="BMC Genomics">
        <title>Adaptive genomic structural variation in the grape powdery mildew pathogen, Erysiphe necator.</title>
        <authorList>
            <person name="Jones L."/>
            <person name="Riaz S."/>
            <person name="Morales-Cruz A."/>
            <person name="Amrine K.C."/>
            <person name="McGuire B."/>
            <person name="Gubler W.D."/>
            <person name="Walker M.A."/>
            <person name="Cantu D."/>
        </authorList>
    </citation>
    <scope>NUCLEOTIDE SEQUENCE [LARGE SCALE GENOMIC DNA]</scope>
    <source>
        <strain evidence="4">c</strain>
    </source>
</reference>
<feature type="chain" id="PRO_5002079851" evidence="2">
    <location>
        <begin position="27"/>
        <end position="217"/>
    </location>
</feature>
<dbReference type="OrthoDB" id="3597760at2759"/>
<gene>
    <name evidence="3" type="ORF">EV44_g0503</name>
</gene>
<feature type="signal peptide" evidence="2">
    <location>
        <begin position="1"/>
        <end position="26"/>
    </location>
</feature>
<dbReference type="EMBL" id="JNVN01000602">
    <property type="protein sequence ID" value="KHJ34958.1"/>
    <property type="molecule type" value="Genomic_DNA"/>
</dbReference>
<evidence type="ECO:0000313" key="4">
    <source>
        <dbReference type="Proteomes" id="UP000030854"/>
    </source>
</evidence>
<dbReference type="AlphaFoldDB" id="A0A0B1P9N1"/>
<keyword evidence="4" id="KW-1185">Reference proteome</keyword>
<feature type="transmembrane region" description="Helical" evidence="1">
    <location>
        <begin position="74"/>
        <end position="92"/>
    </location>
</feature>
<evidence type="ECO:0000256" key="2">
    <source>
        <dbReference type="SAM" id="SignalP"/>
    </source>
</evidence>
<protein>
    <submittedName>
        <fullName evidence="3">Uncharacterized protein</fullName>
    </submittedName>
</protein>
<accession>A0A0B1P9N1</accession>
<keyword evidence="2" id="KW-0732">Signal</keyword>
<keyword evidence="1" id="KW-1133">Transmembrane helix</keyword>
<comment type="caution">
    <text evidence="3">The sequence shown here is derived from an EMBL/GenBank/DDBJ whole genome shotgun (WGS) entry which is preliminary data.</text>
</comment>
<keyword evidence="1" id="KW-0812">Transmembrane</keyword>
<name>A0A0B1P9N1_UNCNE</name>
<dbReference type="Proteomes" id="UP000030854">
    <property type="component" value="Unassembled WGS sequence"/>
</dbReference>
<sequence>MLGIQLNRPTKFQTFVVLLLRSAVSATPSLTNPEIISSLLTTDNDSNHIVSPQLNSTSQVDYYTDQRSRVFKCYFVIAAIFFTSFCVLCLYLQHRRKIRATLKKRDAEDTGSRARVNAHMTLPNSIGVSNDPQEPRNLQDNLYEGLDAHGEAPPPYAQTSKPPGFREVNGIIASPVTAGVTNTEQQFSSEEPPTYNEHVISVQNQNLGDTSATRPPE</sequence>
<organism evidence="3 4">
    <name type="scientific">Uncinula necator</name>
    <name type="common">Grape powdery mildew</name>
    <dbReference type="NCBI Taxonomy" id="52586"/>
    <lineage>
        <taxon>Eukaryota</taxon>
        <taxon>Fungi</taxon>
        <taxon>Dikarya</taxon>
        <taxon>Ascomycota</taxon>
        <taxon>Pezizomycotina</taxon>
        <taxon>Leotiomycetes</taxon>
        <taxon>Erysiphales</taxon>
        <taxon>Erysiphaceae</taxon>
        <taxon>Erysiphe</taxon>
    </lineage>
</organism>
<evidence type="ECO:0000256" key="1">
    <source>
        <dbReference type="SAM" id="Phobius"/>
    </source>
</evidence>
<proteinExistence type="predicted"/>
<dbReference type="HOGENOM" id="CLU_1273092_0_0_1"/>